<proteinExistence type="inferred from homology"/>
<dbReference type="FunFam" id="3.30.40.10:FF:000475">
    <property type="entry name" value="RING-H2 finger protein ATL3"/>
    <property type="match status" value="1"/>
</dbReference>
<keyword evidence="9" id="KW-0833">Ubl conjugation pathway</keyword>
<dbReference type="GO" id="GO:0061630">
    <property type="term" value="F:ubiquitin protein ligase activity"/>
    <property type="evidence" value="ECO:0007669"/>
    <property type="project" value="UniProtKB-EC"/>
</dbReference>
<dbReference type="PROSITE" id="PS50089">
    <property type="entry name" value="ZF_RING_2"/>
    <property type="match status" value="1"/>
</dbReference>
<dbReference type="Proteomes" id="UP001443914">
    <property type="component" value="Unassembled WGS sequence"/>
</dbReference>
<evidence type="ECO:0000256" key="8">
    <source>
        <dbReference type="ARBA" id="ARBA00022771"/>
    </source>
</evidence>
<evidence type="ECO:0000256" key="12">
    <source>
        <dbReference type="ARBA" id="ARBA00023136"/>
    </source>
</evidence>
<dbReference type="Gene3D" id="3.30.40.10">
    <property type="entry name" value="Zinc/RING finger domain, C3HC4 (zinc finger)"/>
    <property type="match status" value="1"/>
</dbReference>
<dbReference type="PANTHER" id="PTHR46913:SF1">
    <property type="entry name" value="RING-H2 FINGER PROTEIN ATL16"/>
    <property type="match status" value="1"/>
</dbReference>
<keyword evidence="7" id="KW-0479">Metal-binding</keyword>
<dbReference type="GO" id="GO:0008270">
    <property type="term" value="F:zinc ion binding"/>
    <property type="evidence" value="ECO:0007669"/>
    <property type="project" value="UniProtKB-KW"/>
</dbReference>
<keyword evidence="5" id="KW-0808">Transferase</keyword>
<evidence type="ECO:0000259" key="17">
    <source>
        <dbReference type="PROSITE" id="PS50089"/>
    </source>
</evidence>
<dbReference type="InterPro" id="IPR001841">
    <property type="entry name" value="Znf_RING"/>
</dbReference>
<sequence length="275" mass="30316">MGDTNLSPSMTGLNSEVAAISAKIMVTSMIVLFFLVTFCLFLCLYAKWYWSRAEYPSAFPWRTHTARQGTPSTVGNHRQGLDRDTLKALPVVVYDVKDFKEALECSVCISEISNGENVRVLPKCSHGFHLECIDMWFMSHSTCPLCRNYVISSPKTRSTESNHESQEVGVTRISPDSGLDSDLSLNSAVTSEESIVSSTNVLFRGNEGQVESVGEASGLSARRREELVIEIPLSTNPFSEEEVKTPVVSRLGSLKRMLSRGKRVAPSSSINVEPV</sequence>
<reference evidence="18" key="1">
    <citation type="submission" date="2024-03" db="EMBL/GenBank/DDBJ databases">
        <title>WGS assembly of Saponaria officinalis var. Norfolk2.</title>
        <authorList>
            <person name="Jenkins J."/>
            <person name="Shu S."/>
            <person name="Grimwood J."/>
            <person name="Barry K."/>
            <person name="Goodstein D."/>
            <person name="Schmutz J."/>
            <person name="Leebens-Mack J."/>
            <person name="Osbourn A."/>
        </authorList>
    </citation>
    <scope>NUCLEOTIDE SEQUENCE [LARGE SCALE GENOMIC DNA]</scope>
    <source>
        <strain evidence="18">JIC</strain>
    </source>
</reference>
<evidence type="ECO:0000256" key="3">
    <source>
        <dbReference type="ARBA" id="ARBA00004906"/>
    </source>
</evidence>
<comment type="pathway">
    <text evidence="3">Protein modification; protein ubiquitination.</text>
</comment>
<evidence type="ECO:0000256" key="10">
    <source>
        <dbReference type="ARBA" id="ARBA00022833"/>
    </source>
</evidence>
<evidence type="ECO:0000256" key="5">
    <source>
        <dbReference type="ARBA" id="ARBA00022679"/>
    </source>
</evidence>
<keyword evidence="11 16" id="KW-1133">Transmembrane helix</keyword>
<protein>
    <recommendedName>
        <fullName evidence="4">RING-type E3 ubiquitin transferase</fullName>
        <ecNumber evidence="4">2.3.2.27</ecNumber>
    </recommendedName>
</protein>
<keyword evidence="10" id="KW-0862">Zinc</keyword>
<evidence type="ECO:0000256" key="6">
    <source>
        <dbReference type="ARBA" id="ARBA00022692"/>
    </source>
</evidence>
<evidence type="ECO:0000256" key="1">
    <source>
        <dbReference type="ARBA" id="ARBA00000900"/>
    </source>
</evidence>
<feature type="domain" description="RING-type" evidence="17">
    <location>
        <begin position="105"/>
        <end position="147"/>
    </location>
</feature>
<keyword evidence="12 16" id="KW-0472">Membrane</keyword>
<comment type="similarity">
    <text evidence="13">Belongs to the RING-type zinc finger family. ATL subfamily.</text>
</comment>
<dbReference type="SUPFAM" id="SSF57850">
    <property type="entry name" value="RING/U-box"/>
    <property type="match status" value="1"/>
</dbReference>
<feature type="transmembrane region" description="Helical" evidence="16">
    <location>
        <begin position="20"/>
        <end position="45"/>
    </location>
</feature>
<dbReference type="AlphaFoldDB" id="A0AAW1L3B2"/>
<accession>A0AAW1L3B2</accession>
<keyword evidence="6 16" id="KW-0812">Transmembrane</keyword>
<dbReference type="Pfam" id="PF13639">
    <property type="entry name" value="zf-RING_2"/>
    <property type="match status" value="1"/>
</dbReference>
<keyword evidence="19" id="KW-1185">Reference proteome</keyword>
<dbReference type="EC" id="2.3.2.27" evidence="4"/>
<dbReference type="CDD" id="cd16461">
    <property type="entry name" value="RING-H2_EL5-like"/>
    <property type="match status" value="1"/>
</dbReference>
<evidence type="ECO:0000256" key="9">
    <source>
        <dbReference type="ARBA" id="ARBA00022786"/>
    </source>
</evidence>
<organism evidence="18 19">
    <name type="scientific">Saponaria officinalis</name>
    <name type="common">Common soapwort</name>
    <name type="synonym">Lychnis saponaria</name>
    <dbReference type="NCBI Taxonomy" id="3572"/>
    <lineage>
        <taxon>Eukaryota</taxon>
        <taxon>Viridiplantae</taxon>
        <taxon>Streptophyta</taxon>
        <taxon>Embryophyta</taxon>
        <taxon>Tracheophyta</taxon>
        <taxon>Spermatophyta</taxon>
        <taxon>Magnoliopsida</taxon>
        <taxon>eudicotyledons</taxon>
        <taxon>Gunneridae</taxon>
        <taxon>Pentapetalae</taxon>
        <taxon>Caryophyllales</taxon>
        <taxon>Caryophyllaceae</taxon>
        <taxon>Caryophylleae</taxon>
        <taxon>Saponaria</taxon>
    </lineage>
</organism>
<evidence type="ECO:0000256" key="13">
    <source>
        <dbReference type="ARBA" id="ARBA00024209"/>
    </source>
</evidence>
<dbReference type="InterPro" id="IPR044600">
    <property type="entry name" value="ATL1/ATL16-like"/>
</dbReference>
<dbReference type="GO" id="GO:0016567">
    <property type="term" value="P:protein ubiquitination"/>
    <property type="evidence" value="ECO:0007669"/>
    <property type="project" value="InterPro"/>
</dbReference>
<keyword evidence="8 14" id="KW-0863">Zinc-finger</keyword>
<evidence type="ECO:0000256" key="2">
    <source>
        <dbReference type="ARBA" id="ARBA00004167"/>
    </source>
</evidence>
<dbReference type="EMBL" id="JBDFQZ010000005">
    <property type="protein sequence ID" value="KAK9726829.1"/>
    <property type="molecule type" value="Genomic_DNA"/>
</dbReference>
<feature type="compositionally biased region" description="Basic and acidic residues" evidence="15">
    <location>
        <begin position="157"/>
        <end position="166"/>
    </location>
</feature>
<gene>
    <name evidence="18" type="ORF">RND81_05G240000</name>
</gene>
<comment type="caution">
    <text evidence="18">The sequence shown here is derived from an EMBL/GenBank/DDBJ whole genome shotgun (WGS) entry which is preliminary data.</text>
</comment>
<evidence type="ECO:0000313" key="18">
    <source>
        <dbReference type="EMBL" id="KAK9726829.1"/>
    </source>
</evidence>
<comment type="subcellular location">
    <subcellularLocation>
        <location evidence="2">Membrane</location>
        <topology evidence="2">Single-pass membrane protein</topology>
    </subcellularLocation>
</comment>
<evidence type="ECO:0000256" key="4">
    <source>
        <dbReference type="ARBA" id="ARBA00012483"/>
    </source>
</evidence>
<evidence type="ECO:0000256" key="7">
    <source>
        <dbReference type="ARBA" id="ARBA00022723"/>
    </source>
</evidence>
<evidence type="ECO:0000313" key="19">
    <source>
        <dbReference type="Proteomes" id="UP001443914"/>
    </source>
</evidence>
<evidence type="ECO:0000256" key="11">
    <source>
        <dbReference type="ARBA" id="ARBA00022989"/>
    </source>
</evidence>
<dbReference type="GO" id="GO:0016020">
    <property type="term" value="C:membrane"/>
    <property type="evidence" value="ECO:0007669"/>
    <property type="project" value="UniProtKB-SubCell"/>
</dbReference>
<dbReference type="InterPro" id="IPR013083">
    <property type="entry name" value="Znf_RING/FYVE/PHD"/>
</dbReference>
<feature type="region of interest" description="Disordered" evidence="15">
    <location>
        <begin position="156"/>
        <end position="175"/>
    </location>
</feature>
<evidence type="ECO:0000256" key="16">
    <source>
        <dbReference type="SAM" id="Phobius"/>
    </source>
</evidence>
<comment type="catalytic activity">
    <reaction evidence="1">
        <text>S-ubiquitinyl-[E2 ubiquitin-conjugating enzyme]-L-cysteine + [acceptor protein]-L-lysine = [E2 ubiquitin-conjugating enzyme]-L-cysteine + N(6)-ubiquitinyl-[acceptor protein]-L-lysine.</text>
        <dbReference type="EC" id="2.3.2.27"/>
    </reaction>
</comment>
<dbReference type="SMART" id="SM00184">
    <property type="entry name" value="RING"/>
    <property type="match status" value="1"/>
</dbReference>
<dbReference type="PANTHER" id="PTHR46913">
    <property type="entry name" value="RING-H2 FINGER PROTEIN ATL16"/>
    <property type="match status" value="1"/>
</dbReference>
<evidence type="ECO:0000256" key="14">
    <source>
        <dbReference type="PROSITE-ProRule" id="PRU00175"/>
    </source>
</evidence>
<evidence type="ECO:0000256" key="15">
    <source>
        <dbReference type="SAM" id="MobiDB-lite"/>
    </source>
</evidence>
<name>A0AAW1L3B2_SAPOF</name>